<protein>
    <submittedName>
        <fullName evidence="1">Uncharacterized protein</fullName>
    </submittedName>
</protein>
<keyword evidence="2" id="KW-1185">Reference proteome</keyword>
<name>W6ME20_9GAMM</name>
<accession>W6ME20</accession>
<organism evidence="1 2">
    <name type="scientific">Candidatus Competibacter denitrificans Run_A_D11</name>
    <dbReference type="NCBI Taxonomy" id="1400863"/>
    <lineage>
        <taxon>Bacteria</taxon>
        <taxon>Pseudomonadati</taxon>
        <taxon>Pseudomonadota</taxon>
        <taxon>Gammaproteobacteria</taxon>
        <taxon>Candidatus Competibacteraceae</taxon>
        <taxon>Candidatus Competibacter</taxon>
    </lineage>
</organism>
<comment type="caution">
    <text evidence="1">The sequence shown here is derived from an EMBL/GenBank/DDBJ whole genome shotgun (WGS) entry which is preliminary data.</text>
</comment>
<evidence type="ECO:0000313" key="1">
    <source>
        <dbReference type="EMBL" id="CDI03848.1"/>
    </source>
</evidence>
<sequence length="66" mass="7494">MIEEDKRADIVRLLKDHIKPSQEWVRPSIIINGDVGIAINVEQKPGDTLPIDQIEALIRAHDQRQG</sequence>
<reference evidence="1" key="2">
    <citation type="submission" date="2014-03" db="EMBL/GenBank/DDBJ databases">
        <title>Candidatus Competibacter-lineage genomes retrieved from metagenomes reveal functional metabolic diversity.</title>
        <authorList>
            <person name="McIlroy S.J."/>
            <person name="Albertsen M."/>
            <person name="Andresen E.K."/>
            <person name="Saunders A.M."/>
            <person name="Kristiansen R."/>
            <person name="Stokholm-Bjerregaard M."/>
            <person name="Nielsen K.L."/>
            <person name="Nielsen P.H."/>
        </authorList>
    </citation>
    <scope>NUCLEOTIDE SEQUENCE</scope>
    <source>
        <strain evidence="1">Run_A_D11</strain>
    </source>
</reference>
<dbReference type="EMBL" id="CBTJ020000078">
    <property type="protein sequence ID" value="CDI03848.1"/>
    <property type="molecule type" value="Genomic_DNA"/>
</dbReference>
<proteinExistence type="predicted"/>
<dbReference type="RefSeq" id="WP_048675112.1">
    <property type="nucleotide sequence ID" value="NZ_CBTJ020000078.1"/>
</dbReference>
<dbReference type="AlphaFoldDB" id="W6ME20"/>
<reference evidence="1" key="1">
    <citation type="submission" date="2013-07" db="EMBL/GenBank/DDBJ databases">
        <authorList>
            <person name="McIlroy S."/>
        </authorList>
    </citation>
    <scope>NUCLEOTIDE SEQUENCE [LARGE SCALE GENOMIC DNA]</scope>
    <source>
        <strain evidence="1">Run_A_D11</strain>
    </source>
</reference>
<dbReference type="Proteomes" id="UP000035760">
    <property type="component" value="Unassembled WGS sequence"/>
</dbReference>
<gene>
    <name evidence="1" type="ORF">BN873_680002</name>
</gene>
<evidence type="ECO:0000313" key="2">
    <source>
        <dbReference type="Proteomes" id="UP000035760"/>
    </source>
</evidence>